<feature type="modified residue" description="4-aspartylphosphate" evidence="2">
    <location>
        <position position="53"/>
    </location>
</feature>
<evidence type="ECO:0000313" key="5">
    <source>
        <dbReference type="EMBL" id="MFC3701801.1"/>
    </source>
</evidence>
<evidence type="ECO:0000256" key="2">
    <source>
        <dbReference type="PROSITE-ProRule" id="PRU00169"/>
    </source>
</evidence>
<protein>
    <submittedName>
        <fullName evidence="5">Response regulator</fullName>
    </submittedName>
</protein>
<dbReference type="InterPro" id="IPR050595">
    <property type="entry name" value="Bact_response_regulator"/>
</dbReference>
<dbReference type="InterPro" id="IPR001789">
    <property type="entry name" value="Sig_transdc_resp-reg_receiver"/>
</dbReference>
<evidence type="ECO:0000259" key="4">
    <source>
        <dbReference type="PROSITE" id="PS50110"/>
    </source>
</evidence>
<reference evidence="6" key="1">
    <citation type="journal article" date="2019" name="Int. J. Syst. Evol. Microbiol.">
        <title>The Global Catalogue of Microorganisms (GCM) 10K type strain sequencing project: providing services to taxonomists for standard genome sequencing and annotation.</title>
        <authorList>
            <consortium name="The Broad Institute Genomics Platform"/>
            <consortium name="The Broad Institute Genome Sequencing Center for Infectious Disease"/>
            <person name="Wu L."/>
            <person name="Ma J."/>
        </authorList>
    </citation>
    <scope>NUCLEOTIDE SEQUENCE [LARGE SCALE GENOMIC DNA]</scope>
    <source>
        <strain evidence="6">CECT 8288</strain>
    </source>
</reference>
<dbReference type="PANTHER" id="PTHR44591">
    <property type="entry name" value="STRESS RESPONSE REGULATOR PROTEIN 1"/>
    <property type="match status" value="1"/>
</dbReference>
<proteinExistence type="predicted"/>
<dbReference type="CDD" id="cd17569">
    <property type="entry name" value="REC_HupR-like"/>
    <property type="match status" value="1"/>
</dbReference>
<evidence type="ECO:0000256" key="1">
    <source>
        <dbReference type="ARBA" id="ARBA00022553"/>
    </source>
</evidence>
<dbReference type="Pfam" id="PF00072">
    <property type="entry name" value="Response_reg"/>
    <property type="match status" value="1"/>
</dbReference>
<evidence type="ECO:0000256" key="3">
    <source>
        <dbReference type="SAM" id="Coils"/>
    </source>
</evidence>
<dbReference type="PANTHER" id="PTHR44591:SF19">
    <property type="entry name" value="TWO-COMPONENT RESPONSE REGULATOR-RELATED"/>
    <property type="match status" value="1"/>
</dbReference>
<accession>A0ABV7WR56</accession>
<dbReference type="RefSeq" id="WP_216000536.1">
    <property type="nucleotide sequence ID" value="NZ_JBHRYN010000011.1"/>
</dbReference>
<keyword evidence="1 2" id="KW-0597">Phosphoprotein</keyword>
<name>A0ABV7WR56_9GAMM</name>
<evidence type="ECO:0000313" key="6">
    <source>
        <dbReference type="Proteomes" id="UP001595710"/>
    </source>
</evidence>
<gene>
    <name evidence="5" type="ORF">ACFOND_09140</name>
</gene>
<sequence length="260" mass="29755">MAKILVVDDEANVAKSVMRLLEEQGFQVFTAENGKNALDILNSESDISVVISDQRMPVMTGADLFKQMQLDHPLVKRVLLTGYTEMETLRKAINQGSIFRLLLKPWDDSELINCIQEAVAAFNLERENRSIKEKLTKLNINLERSVDQKNRELSMNIHSLERYELIISQLPIGIICLSDEGMIVLANKQFYHDFNIDHAIEGLPFNRILPAEMNNLIENFEDGRHHTIETDTAKFDVTSNFLRDNNHVFGKTLSIRVLTK</sequence>
<organism evidence="5 6">
    <name type="scientific">Reinekea marina</name>
    <dbReference type="NCBI Taxonomy" id="1310421"/>
    <lineage>
        <taxon>Bacteria</taxon>
        <taxon>Pseudomonadati</taxon>
        <taxon>Pseudomonadota</taxon>
        <taxon>Gammaproteobacteria</taxon>
        <taxon>Oceanospirillales</taxon>
        <taxon>Saccharospirillaceae</taxon>
        <taxon>Reinekea</taxon>
    </lineage>
</organism>
<comment type="caution">
    <text evidence="5">The sequence shown here is derived from an EMBL/GenBank/DDBJ whole genome shotgun (WGS) entry which is preliminary data.</text>
</comment>
<keyword evidence="3" id="KW-0175">Coiled coil</keyword>
<feature type="domain" description="Response regulatory" evidence="4">
    <location>
        <begin position="3"/>
        <end position="119"/>
    </location>
</feature>
<dbReference type="PROSITE" id="PS50110">
    <property type="entry name" value="RESPONSE_REGULATORY"/>
    <property type="match status" value="1"/>
</dbReference>
<keyword evidence="6" id="KW-1185">Reference proteome</keyword>
<dbReference type="SMART" id="SM00448">
    <property type="entry name" value="REC"/>
    <property type="match status" value="1"/>
</dbReference>
<dbReference type="Proteomes" id="UP001595710">
    <property type="component" value="Unassembled WGS sequence"/>
</dbReference>
<dbReference type="EMBL" id="JBHRYN010000011">
    <property type="protein sequence ID" value="MFC3701801.1"/>
    <property type="molecule type" value="Genomic_DNA"/>
</dbReference>
<feature type="coiled-coil region" evidence="3">
    <location>
        <begin position="121"/>
        <end position="152"/>
    </location>
</feature>